<keyword evidence="3" id="KW-1185">Reference proteome</keyword>
<feature type="region of interest" description="Disordered" evidence="1">
    <location>
        <begin position="1"/>
        <end position="26"/>
    </location>
</feature>
<dbReference type="EMBL" id="KN395429">
    <property type="protein sequence ID" value="KHG11204.1"/>
    <property type="molecule type" value="Genomic_DNA"/>
</dbReference>
<name>A0A0B0NHD9_GOSAR</name>
<dbReference type="Proteomes" id="UP000032142">
    <property type="component" value="Unassembled WGS sequence"/>
</dbReference>
<gene>
    <name evidence="2" type="ORF">F383_15748</name>
</gene>
<evidence type="ECO:0000313" key="3">
    <source>
        <dbReference type="Proteomes" id="UP000032142"/>
    </source>
</evidence>
<evidence type="ECO:0000313" key="2">
    <source>
        <dbReference type="EMBL" id="KHG11204.1"/>
    </source>
</evidence>
<reference evidence="3" key="1">
    <citation type="submission" date="2014-09" db="EMBL/GenBank/DDBJ databases">
        <authorList>
            <person name="Mudge J."/>
            <person name="Ramaraj T."/>
            <person name="Lindquist I.E."/>
            <person name="Bharti A.K."/>
            <person name="Sundararajan A."/>
            <person name="Cameron C.T."/>
            <person name="Woodward J.E."/>
            <person name="May G.D."/>
            <person name="Brubaker C."/>
            <person name="Broadhvest J."/>
            <person name="Wilkins T.A."/>
        </authorList>
    </citation>
    <scope>NUCLEOTIDE SEQUENCE</scope>
    <source>
        <strain evidence="3">cv. AKA8401</strain>
    </source>
</reference>
<accession>A0A0B0NHD9</accession>
<dbReference type="AlphaFoldDB" id="A0A0B0NHD9"/>
<sequence length="26" mass="2863">MSLRRGSAVGGGRRRTNLGLFNPFRS</sequence>
<protein>
    <submittedName>
        <fullName evidence="2">Uncharacterized protein</fullName>
    </submittedName>
</protein>
<organism evidence="2 3">
    <name type="scientific">Gossypium arboreum</name>
    <name type="common">Tree cotton</name>
    <name type="synonym">Gossypium nanking</name>
    <dbReference type="NCBI Taxonomy" id="29729"/>
    <lineage>
        <taxon>Eukaryota</taxon>
        <taxon>Viridiplantae</taxon>
        <taxon>Streptophyta</taxon>
        <taxon>Embryophyta</taxon>
        <taxon>Tracheophyta</taxon>
        <taxon>Spermatophyta</taxon>
        <taxon>Magnoliopsida</taxon>
        <taxon>eudicotyledons</taxon>
        <taxon>Gunneridae</taxon>
        <taxon>Pentapetalae</taxon>
        <taxon>rosids</taxon>
        <taxon>malvids</taxon>
        <taxon>Malvales</taxon>
        <taxon>Malvaceae</taxon>
        <taxon>Malvoideae</taxon>
        <taxon>Gossypium</taxon>
    </lineage>
</organism>
<evidence type="ECO:0000256" key="1">
    <source>
        <dbReference type="SAM" id="MobiDB-lite"/>
    </source>
</evidence>
<proteinExistence type="predicted"/>